<evidence type="ECO:0000256" key="3">
    <source>
        <dbReference type="ARBA" id="ARBA00006179"/>
    </source>
</evidence>
<evidence type="ECO:0000313" key="12">
    <source>
        <dbReference type="EMBL" id="RKP26913.1"/>
    </source>
</evidence>
<reference evidence="13" key="1">
    <citation type="journal article" date="2018" name="Nat. Microbiol.">
        <title>Leveraging single-cell genomics to expand the fungal tree of life.</title>
        <authorList>
            <person name="Ahrendt S.R."/>
            <person name="Quandt C.A."/>
            <person name="Ciobanu D."/>
            <person name="Clum A."/>
            <person name="Salamov A."/>
            <person name="Andreopoulos B."/>
            <person name="Cheng J.F."/>
            <person name="Woyke T."/>
            <person name="Pelin A."/>
            <person name="Henrissat B."/>
            <person name="Reynolds N.K."/>
            <person name="Benny G.L."/>
            <person name="Smith M.E."/>
            <person name="James T.Y."/>
            <person name="Grigoriev I.V."/>
        </authorList>
    </citation>
    <scope>NUCLEOTIDE SEQUENCE [LARGE SCALE GENOMIC DNA]</scope>
    <source>
        <strain evidence="13">Benny S71-1</strain>
    </source>
</reference>
<comment type="cofactor">
    <cofactor evidence="1">
        <name>[4Fe-4S] cluster</name>
        <dbReference type="ChEBI" id="CHEBI:49883"/>
    </cofactor>
</comment>
<dbReference type="GO" id="GO:0017183">
    <property type="term" value="P:protein histidyl modification to diphthamide"/>
    <property type="evidence" value="ECO:0007669"/>
    <property type="project" value="UniProtKB-UniPathway"/>
</dbReference>
<dbReference type="SFLD" id="SFLDG01121">
    <property type="entry name" value="Diphthamide_biosynthesis"/>
    <property type="match status" value="1"/>
</dbReference>
<comment type="subunit">
    <text evidence="8">Component of the 2-(3-amino-3-carboxypropyl)histidine synthase complex composed of DPH1, DPH2, DPH3 and a NADH-dependent reductase, predominantly CBR1.</text>
</comment>
<dbReference type="NCBIfam" id="TIGR00322">
    <property type="entry name" value="diphth2_R"/>
    <property type="match status" value="1"/>
</dbReference>
<keyword evidence="13" id="KW-1185">Reference proteome</keyword>
<evidence type="ECO:0000256" key="5">
    <source>
        <dbReference type="ARBA" id="ARBA00022723"/>
    </source>
</evidence>
<dbReference type="GO" id="GO:0090560">
    <property type="term" value="F:2-(3-amino-3-carboxypropyl)histidine synthase activity"/>
    <property type="evidence" value="ECO:0007669"/>
    <property type="project" value="InterPro"/>
</dbReference>
<evidence type="ECO:0000256" key="2">
    <source>
        <dbReference type="ARBA" id="ARBA00005156"/>
    </source>
</evidence>
<dbReference type="InterPro" id="IPR042265">
    <property type="entry name" value="DPH1/DPH2_3"/>
</dbReference>
<dbReference type="UniPathway" id="UPA00559"/>
<comment type="pathway">
    <text evidence="2 10">Protein modification; peptidyl-diphthamide biosynthesis.</text>
</comment>
<dbReference type="InterPro" id="IPR010014">
    <property type="entry name" value="DHP2"/>
</dbReference>
<evidence type="ECO:0000256" key="10">
    <source>
        <dbReference type="RuleBase" id="RU364133"/>
    </source>
</evidence>
<dbReference type="AlphaFoldDB" id="A0A4P9Z2Z5"/>
<comment type="function">
    <text evidence="9">Required for the first step of diphthamide biosynthesis, a post-translational modification of histidine which occurs in elongation factor 2. DPH1 and DPH2 transfer a 3-amino-3-carboxypropyl (ACP) group from S-adenosyl-L-methionine (SAM) to a histidine residue, the reaction is assisted by a reduction system comprising DPH3 and a NADH-dependent reductase, predominantly CBR1. Facilitates the reduction of the catalytic iron-sulfur cluster found in the DPH1 subunit.</text>
</comment>
<keyword evidence="7 10" id="KW-0411">Iron-sulfur</keyword>
<dbReference type="PANTHER" id="PTHR10762:SF2">
    <property type="entry name" value="2-(3-AMINO-3-CARBOXYPROPYL)HISTIDINE SYNTHASE SUBUNIT 2"/>
    <property type="match status" value="1"/>
</dbReference>
<dbReference type="PANTHER" id="PTHR10762">
    <property type="entry name" value="DIPHTHAMIDE BIOSYNTHESIS PROTEIN"/>
    <property type="match status" value="1"/>
</dbReference>
<evidence type="ECO:0000313" key="13">
    <source>
        <dbReference type="Proteomes" id="UP000278143"/>
    </source>
</evidence>
<dbReference type="SFLD" id="SFLDS00032">
    <property type="entry name" value="Radical_SAM_3-amino-3-carboxyp"/>
    <property type="match status" value="1"/>
</dbReference>
<dbReference type="EMBL" id="KZ989306">
    <property type="protein sequence ID" value="RKP26913.1"/>
    <property type="molecule type" value="Genomic_DNA"/>
</dbReference>
<name>A0A4P9Z2Z5_9FUNG</name>
<keyword evidence="5 10" id="KW-0479">Metal-binding</keyword>
<keyword evidence="10" id="KW-0963">Cytoplasm</keyword>
<comment type="similarity">
    <text evidence="3 10">Belongs to the DPH1/DPH2 family. DPH2 subfamily.</text>
</comment>
<feature type="compositionally biased region" description="Acidic residues" evidence="11">
    <location>
        <begin position="408"/>
        <end position="420"/>
    </location>
</feature>
<evidence type="ECO:0000256" key="7">
    <source>
        <dbReference type="ARBA" id="ARBA00023014"/>
    </source>
</evidence>
<feature type="region of interest" description="Disordered" evidence="11">
    <location>
        <begin position="396"/>
        <end position="424"/>
    </location>
</feature>
<evidence type="ECO:0000256" key="6">
    <source>
        <dbReference type="ARBA" id="ARBA00023004"/>
    </source>
</evidence>
<dbReference type="NCBIfam" id="TIGR00272">
    <property type="entry name" value="DPH2"/>
    <property type="match status" value="1"/>
</dbReference>
<dbReference type="InterPro" id="IPR042263">
    <property type="entry name" value="DPH1/DPH2_1"/>
</dbReference>
<dbReference type="FunFam" id="3.40.50.11840:FF:000002">
    <property type="entry name" value="2-(3-amino-3-carboxypropyl)histidine synthase subunit 2"/>
    <property type="match status" value="1"/>
</dbReference>
<evidence type="ECO:0000256" key="9">
    <source>
        <dbReference type="ARBA" id="ARBA00054092"/>
    </source>
</evidence>
<dbReference type="GO" id="GO:0005737">
    <property type="term" value="C:cytoplasm"/>
    <property type="evidence" value="ECO:0007669"/>
    <property type="project" value="UniProtKB-SubCell"/>
</dbReference>
<accession>A0A4P9Z2Z5</accession>
<organism evidence="12 13">
    <name type="scientific">Syncephalis pseudoplumigaleata</name>
    <dbReference type="NCBI Taxonomy" id="1712513"/>
    <lineage>
        <taxon>Eukaryota</taxon>
        <taxon>Fungi</taxon>
        <taxon>Fungi incertae sedis</taxon>
        <taxon>Zoopagomycota</taxon>
        <taxon>Zoopagomycotina</taxon>
        <taxon>Zoopagomycetes</taxon>
        <taxon>Zoopagales</taxon>
        <taxon>Piptocephalidaceae</taxon>
        <taxon>Syncephalis</taxon>
    </lineage>
</organism>
<sequence>MALQGPAGFADDGRAVLERTVDLDATRTPGLPDKAMTEEQLAVAYDIERTAACILANNYQRIALQMPDGMLRDAAWVAQQLSKRTGRSTFILADTSYGSCCVDEIAAQHVDADFIVHYGPSCLSATQRLPVMYVFGRGSIDIKACATAFDELYGERRDDNIVIVGDVIYEHAIDDLVAELRGLPASYTRLMVARALAESSGTTASSLGRNASSQLTGRQLDLPAGLTLNDCRIFYIGEESRTLTNLLMTNNKAEVHSFAPTTNETRLESASVNRALMKRYYLVQKAKDADVIGIVAGTLGVVSYMQVIEHLKQMIRKAGKKFYFFSVGKLNVAKLANFPEIDIFVLVACPENSLIDGKEFYRPVITPFELDLALVSGREWTGAFVVHFKEILARGEDGQSTPGQSKDEDGDGDGDGDDGDVPQFSLVSGQLRSSARYAPGKWHRHCHGPLALILASIGGEEDGHDATEAALDDSLSSLTLRNQHSQVATWRESPAAKYLAQRDFQGLEQRLGQDAPAQLEIGRSGIARGYADEPGRDEQKTPSSD</sequence>
<keyword evidence="6 10" id="KW-0408">Iron</keyword>
<gene>
    <name evidence="12" type="ORF">SYNPS1DRAFT_13476</name>
</gene>
<dbReference type="Gene3D" id="3.40.50.11840">
    <property type="entry name" value="Diphthamide synthesis DPH1/DPH2 domain 1"/>
    <property type="match status" value="1"/>
</dbReference>
<dbReference type="FunFam" id="3.40.50.11860:FF:000001">
    <property type="entry name" value="2-(3-amino-3-carboxypropyl)histidine synthase subunit 2"/>
    <property type="match status" value="1"/>
</dbReference>
<comment type="subcellular location">
    <subcellularLocation>
        <location evidence="10">Cytoplasm</location>
    </subcellularLocation>
</comment>
<dbReference type="GO" id="GO:0051536">
    <property type="term" value="F:iron-sulfur cluster binding"/>
    <property type="evidence" value="ECO:0007669"/>
    <property type="project" value="UniProtKB-KW"/>
</dbReference>
<evidence type="ECO:0000256" key="4">
    <source>
        <dbReference type="ARBA" id="ARBA00021914"/>
    </source>
</evidence>
<evidence type="ECO:0000256" key="1">
    <source>
        <dbReference type="ARBA" id="ARBA00001966"/>
    </source>
</evidence>
<dbReference type="Gene3D" id="3.40.50.11860">
    <property type="entry name" value="Diphthamide synthesis DPH1/DPH2 domain 3"/>
    <property type="match status" value="1"/>
</dbReference>
<feature type="compositionally biased region" description="Basic and acidic residues" evidence="11">
    <location>
        <begin position="530"/>
        <end position="545"/>
    </location>
</feature>
<proteinExistence type="inferred from homology"/>
<dbReference type="SFLD" id="SFLDF00408">
    <property type="entry name" value="Diphthamide_biosynthesis_famil"/>
    <property type="match status" value="1"/>
</dbReference>
<evidence type="ECO:0000256" key="11">
    <source>
        <dbReference type="SAM" id="MobiDB-lite"/>
    </source>
</evidence>
<dbReference type="Proteomes" id="UP000278143">
    <property type="component" value="Unassembled WGS sequence"/>
</dbReference>
<dbReference type="OrthoDB" id="449241at2759"/>
<feature type="region of interest" description="Disordered" evidence="11">
    <location>
        <begin position="513"/>
        <end position="545"/>
    </location>
</feature>
<protein>
    <recommendedName>
        <fullName evidence="4 10">2-(3-amino-3-carboxypropyl)histidine synthase subunit 2</fullName>
    </recommendedName>
</protein>
<comment type="function">
    <text evidence="10">Required for the first step of diphthamide biosynthesis, a post-translational modification of histidine which occurs in elongation factor 2. DPH1 and DPH2 transfer a 3-amino-3-carboxypropyl (ACP) group from S-adenosyl-L-methionine (SAM) to a histidine residue, the reaction is assisted by a reduction system comprising DPH3 and a NADH-dependent reductase. Facilitates the reduction of the catalytic iron-sulfur cluster found in the DPH1 subunit.</text>
</comment>
<dbReference type="InterPro" id="IPR016435">
    <property type="entry name" value="DPH1/DPH2"/>
</dbReference>
<dbReference type="GO" id="GO:0046872">
    <property type="term" value="F:metal ion binding"/>
    <property type="evidence" value="ECO:0007669"/>
    <property type="project" value="UniProtKB-KW"/>
</dbReference>
<dbReference type="Pfam" id="PF01866">
    <property type="entry name" value="Diphthamide_syn"/>
    <property type="match status" value="1"/>
</dbReference>
<evidence type="ECO:0000256" key="8">
    <source>
        <dbReference type="ARBA" id="ARBA00034128"/>
    </source>
</evidence>